<comment type="similarity">
    <text evidence="2 8">Belongs to the 4-toluene sulfonate uptake permease (TSUP) (TC 2.A.102) family.</text>
</comment>
<proteinExistence type="inferred from homology"/>
<dbReference type="STRING" id="429728.SAMN05216456_3184"/>
<evidence type="ECO:0000256" key="3">
    <source>
        <dbReference type="ARBA" id="ARBA00022448"/>
    </source>
</evidence>
<dbReference type="EMBL" id="FPCK01000003">
    <property type="protein sequence ID" value="SFV37949.1"/>
    <property type="molecule type" value="Genomic_DNA"/>
</dbReference>
<keyword evidence="3" id="KW-0813">Transport</keyword>
<evidence type="ECO:0000256" key="1">
    <source>
        <dbReference type="ARBA" id="ARBA00004651"/>
    </source>
</evidence>
<keyword evidence="5 8" id="KW-0812">Transmembrane</keyword>
<dbReference type="InterPro" id="IPR052017">
    <property type="entry name" value="TSUP"/>
</dbReference>
<feature type="transmembrane region" description="Helical" evidence="8">
    <location>
        <begin position="76"/>
        <end position="96"/>
    </location>
</feature>
<feature type="transmembrane region" description="Helical" evidence="8">
    <location>
        <begin position="33"/>
        <end position="56"/>
    </location>
</feature>
<dbReference type="PANTHER" id="PTHR30269">
    <property type="entry name" value="TRANSMEMBRANE PROTEIN YFCA"/>
    <property type="match status" value="1"/>
</dbReference>
<dbReference type="InterPro" id="IPR002781">
    <property type="entry name" value="TM_pro_TauE-like"/>
</dbReference>
<evidence type="ECO:0000256" key="5">
    <source>
        <dbReference type="ARBA" id="ARBA00022692"/>
    </source>
</evidence>
<dbReference type="Pfam" id="PF01925">
    <property type="entry name" value="TauE"/>
    <property type="match status" value="1"/>
</dbReference>
<accession>A0A1I7NTE2</accession>
<evidence type="ECO:0000256" key="7">
    <source>
        <dbReference type="ARBA" id="ARBA00023136"/>
    </source>
</evidence>
<name>A0A1I7NTE2_9HYPH</name>
<evidence type="ECO:0000313" key="10">
    <source>
        <dbReference type="Proteomes" id="UP000199074"/>
    </source>
</evidence>
<evidence type="ECO:0000256" key="2">
    <source>
        <dbReference type="ARBA" id="ARBA00009142"/>
    </source>
</evidence>
<keyword evidence="10" id="KW-1185">Reference proteome</keyword>
<protein>
    <recommendedName>
        <fullName evidence="8">Probable membrane transporter protein</fullName>
    </recommendedName>
</protein>
<dbReference type="PANTHER" id="PTHR30269:SF37">
    <property type="entry name" value="MEMBRANE TRANSPORTER PROTEIN"/>
    <property type="match status" value="1"/>
</dbReference>
<evidence type="ECO:0000256" key="6">
    <source>
        <dbReference type="ARBA" id="ARBA00022989"/>
    </source>
</evidence>
<reference evidence="9 10" key="1">
    <citation type="submission" date="2016-10" db="EMBL/GenBank/DDBJ databases">
        <authorList>
            <person name="de Groot N.N."/>
        </authorList>
    </citation>
    <scope>NUCLEOTIDE SEQUENCE [LARGE SCALE GENOMIC DNA]</scope>
    <source>
        <strain evidence="9 10">IPL20</strain>
    </source>
</reference>
<dbReference type="Proteomes" id="UP000199074">
    <property type="component" value="Unassembled WGS sequence"/>
</dbReference>
<dbReference type="OrthoDB" id="5195497at2"/>
<evidence type="ECO:0000256" key="4">
    <source>
        <dbReference type="ARBA" id="ARBA00022475"/>
    </source>
</evidence>
<evidence type="ECO:0000313" key="9">
    <source>
        <dbReference type="EMBL" id="SFV37949.1"/>
    </source>
</evidence>
<feature type="transmembrane region" description="Helical" evidence="8">
    <location>
        <begin position="228"/>
        <end position="246"/>
    </location>
</feature>
<dbReference type="AlphaFoldDB" id="A0A1I7NTE2"/>
<sequence>MDFDLTRWLVMGLALAAGAIVKGATGMGLPLVALPVLTTAFGLQHAVGIMAITQVLTNSMQIWQFRAAAREESMRFMPWFLVAGGLGVVLGTVLLANLSERALVLSLGILLLVYFVIKIARPHVTVGPRAARRMGPFTGFGSGVCQGATGISAPIGVTFIHAMGLDRQVHVYAVSAMFLVLGLVQLPSLILAGIMEWEWVLEAIIAMIPILVFMPVGQMLAGKLSRKAFDRMILIFLGLMGLKMVIGI</sequence>
<keyword evidence="7 8" id="KW-0472">Membrane</keyword>
<dbReference type="GO" id="GO:0005886">
    <property type="term" value="C:plasma membrane"/>
    <property type="evidence" value="ECO:0007669"/>
    <property type="project" value="UniProtKB-SubCell"/>
</dbReference>
<feature type="transmembrane region" description="Helical" evidence="8">
    <location>
        <begin position="199"/>
        <end position="216"/>
    </location>
</feature>
<keyword evidence="4 8" id="KW-1003">Cell membrane</keyword>
<feature type="transmembrane region" description="Helical" evidence="8">
    <location>
        <begin position="171"/>
        <end position="193"/>
    </location>
</feature>
<keyword evidence="6 8" id="KW-1133">Transmembrane helix</keyword>
<comment type="subcellular location">
    <subcellularLocation>
        <location evidence="1 8">Cell membrane</location>
        <topology evidence="1 8">Multi-pass membrane protein</topology>
    </subcellularLocation>
</comment>
<evidence type="ECO:0000256" key="8">
    <source>
        <dbReference type="RuleBase" id="RU363041"/>
    </source>
</evidence>
<organism evidence="9 10">
    <name type="scientific">Devosia crocina</name>
    <dbReference type="NCBI Taxonomy" id="429728"/>
    <lineage>
        <taxon>Bacteria</taxon>
        <taxon>Pseudomonadati</taxon>
        <taxon>Pseudomonadota</taxon>
        <taxon>Alphaproteobacteria</taxon>
        <taxon>Hyphomicrobiales</taxon>
        <taxon>Devosiaceae</taxon>
        <taxon>Devosia</taxon>
    </lineage>
</organism>
<feature type="transmembrane region" description="Helical" evidence="8">
    <location>
        <begin position="102"/>
        <end position="120"/>
    </location>
</feature>
<dbReference type="RefSeq" id="WP_092426212.1">
    <property type="nucleotide sequence ID" value="NZ_FPCK01000003.1"/>
</dbReference>
<gene>
    <name evidence="9" type="ORF">SAMN05216456_3184</name>
</gene>